<feature type="compositionally biased region" description="Low complexity" evidence="5">
    <location>
        <begin position="124"/>
        <end position="136"/>
    </location>
</feature>
<dbReference type="EMBL" id="DS989845">
    <property type="protein sequence ID" value="EDX76731.1"/>
    <property type="molecule type" value="Genomic_DNA"/>
</dbReference>
<feature type="domain" description="RlpA-like protein double-psi beta-barrel" evidence="6">
    <location>
        <begin position="334"/>
        <end position="419"/>
    </location>
</feature>
<accession>B4VMV8</accession>
<keyword evidence="7" id="KW-0449">Lipoprotein</keyword>
<evidence type="ECO:0000259" key="6">
    <source>
        <dbReference type="Pfam" id="PF03330"/>
    </source>
</evidence>
<evidence type="ECO:0000313" key="7">
    <source>
        <dbReference type="EMBL" id="EDX76731.1"/>
    </source>
</evidence>
<evidence type="ECO:0000256" key="5">
    <source>
        <dbReference type="SAM" id="MobiDB-lite"/>
    </source>
</evidence>
<comment type="function">
    <text evidence="3">Lytic transglycosylase with a strong preference for naked glycan strands that lack stem peptides.</text>
</comment>
<dbReference type="HOGENOM" id="CLU_055591_0_0_3"/>
<gene>
    <name evidence="3" type="primary">rlpA</name>
    <name evidence="7" type="ORF">MC7420_1734</name>
</gene>
<dbReference type="PANTHER" id="PTHR34183">
    <property type="entry name" value="ENDOLYTIC PEPTIDOGLYCAN TRANSGLYCOSYLASE RLPA"/>
    <property type="match status" value="1"/>
</dbReference>
<name>B4VMV8_9CYAN</name>
<sequence length="435" mass="47810">MPFFGLIWTTSWVGCLLASSQGLLRVPDYITNALPTKVLSVVNSPLEQPISPFFSSPVYSNVWSNKSSVTALANSGLANDLGSLPFPFAQTATVAAHPFRDTAQPVTCPAKSDSLDDGGKSQPSHDSSSASGNYSSTNHLSNASLPQKIWKVIENLFSWGQPVASKEKTSAESVVVISSHSQTRPRGRNKSQVRRGKRGFLQYTQRSNKLEHSAEQQQFQVVVKGRTIAQLPTQKQAEQMAQSLTLLFCDSSDVSEINSSVRAILSDGIPVVKAGDRVLFKVDDTLAKDLDQHRELLAIEWANNLRLALGQSPLSLADAQKQMYNLVETLSTIEGIASWYGPYFHGRYTATGEIYDQHDLTAAHPTLPFDTYLKVKNLENGHSVIVRINDRGPYIPGRTLDLSRQAARSIRSEIVGVIPFEATLMEPRERIKDEG</sequence>
<feature type="region of interest" description="Disordered" evidence="5">
    <location>
        <begin position="105"/>
        <end position="139"/>
    </location>
</feature>
<dbReference type="EC" id="4.2.2.-" evidence="3"/>
<evidence type="ECO:0000313" key="8">
    <source>
        <dbReference type="Proteomes" id="UP000003835"/>
    </source>
</evidence>
<reference evidence="7 8" key="1">
    <citation type="submission" date="2008-07" db="EMBL/GenBank/DDBJ databases">
        <authorList>
            <person name="Tandeau de Marsac N."/>
            <person name="Ferriera S."/>
            <person name="Johnson J."/>
            <person name="Kravitz S."/>
            <person name="Beeson K."/>
            <person name="Sutton G."/>
            <person name="Rogers Y.-H."/>
            <person name="Friedman R."/>
            <person name="Frazier M."/>
            <person name="Venter J.C."/>
        </authorList>
    </citation>
    <scope>NUCLEOTIDE SEQUENCE [LARGE SCALE GENOMIC DNA]</scope>
    <source>
        <strain evidence="7 8">PCC 7420</strain>
    </source>
</reference>
<dbReference type="HAMAP" id="MF_02071">
    <property type="entry name" value="RlpA"/>
    <property type="match status" value="1"/>
</dbReference>
<dbReference type="Gene3D" id="2.40.40.10">
    <property type="entry name" value="RlpA-like domain"/>
    <property type="match status" value="1"/>
</dbReference>
<dbReference type="SUPFAM" id="SSF50685">
    <property type="entry name" value="Barwin-like endoglucanases"/>
    <property type="match status" value="1"/>
</dbReference>
<evidence type="ECO:0000256" key="4">
    <source>
        <dbReference type="RuleBase" id="RU003495"/>
    </source>
</evidence>
<dbReference type="InterPro" id="IPR036908">
    <property type="entry name" value="RlpA-like_sf"/>
</dbReference>
<dbReference type="GO" id="GO:0008932">
    <property type="term" value="F:lytic endotransglycosylase activity"/>
    <property type="evidence" value="ECO:0007669"/>
    <property type="project" value="UniProtKB-UniRule"/>
</dbReference>
<dbReference type="CDD" id="cd22268">
    <property type="entry name" value="DPBB_RlpA-like"/>
    <property type="match status" value="1"/>
</dbReference>
<keyword evidence="2 3" id="KW-0961">Cell wall biogenesis/degradation</keyword>
<feature type="region of interest" description="Disordered" evidence="5">
    <location>
        <begin position="175"/>
        <end position="195"/>
    </location>
</feature>
<dbReference type="InterPro" id="IPR034718">
    <property type="entry name" value="RlpA"/>
</dbReference>
<feature type="compositionally biased region" description="Basic residues" evidence="5">
    <location>
        <begin position="183"/>
        <end position="195"/>
    </location>
</feature>
<dbReference type="STRING" id="118168.MC7420_1734"/>
<dbReference type="GO" id="GO:0071555">
    <property type="term" value="P:cell wall organization"/>
    <property type="evidence" value="ECO:0007669"/>
    <property type="project" value="UniProtKB-KW"/>
</dbReference>
<dbReference type="eggNOG" id="COG0797">
    <property type="taxonomic scope" value="Bacteria"/>
</dbReference>
<keyword evidence="1 3" id="KW-0456">Lyase</keyword>
<evidence type="ECO:0000256" key="2">
    <source>
        <dbReference type="ARBA" id="ARBA00023316"/>
    </source>
</evidence>
<evidence type="ECO:0000256" key="3">
    <source>
        <dbReference type="HAMAP-Rule" id="MF_02071"/>
    </source>
</evidence>
<dbReference type="InterPro" id="IPR012997">
    <property type="entry name" value="RplA"/>
</dbReference>
<dbReference type="Proteomes" id="UP000003835">
    <property type="component" value="Unassembled WGS sequence"/>
</dbReference>
<protein>
    <recommendedName>
        <fullName evidence="3">Probable endolytic peptidoglycan transglycosylase RlpA</fullName>
        <ecNumber evidence="3">4.2.2.-</ecNumber>
    </recommendedName>
</protein>
<organism evidence="7 8">
    <name type="scientific">Coleofasciculus chthonoplastes PCC 7420</name>
    <dbReference type="NCBI Taxonomy" id="118168"/>
    <lineage>
        <taxon>Bacteria</taxon>
        <taxon>Bacillati</taxon>
        <taxon>Cyanobacteriota</taxon>
        <taxon>Cyanophyceae</taxon>
        <taxon>Coleofasciculales</taxon>
        <taxon>Coleofasciculaceae</taxon>
        <taxon>Coleofasciculus</taxon>
    </lineage>
</organism>
<dbReference type="PANTHER" id="PTHR34183:SF1">
    <property type="entry name" value="ENDOLYTIC PEPTIDOGLYCAN TRANSGLYCOSYLASE RLPA"/>
    <property type="match status" value="1"/>
</dbReference>
<dbReference type="InterPro" id="IPR009009">
    <property type="entry name" value="RlpA-like_DPBB"/>
</dbReference>
<dbReference type="GO" id="GO:0000270">
    <property type="term" value="P:peptidoglycan metabolic process"/>
    <property type="evidence" value="ECO:0007669"/>
    <property type="project" value="UniProtKB-UniRule"/>
</dbReference>
<dbReference type="NCBIfam" id="TIGR00413">
    <property type="entry name" value="rlpA"/>
    <property type="match status" value="1"/>
</dbReference>
<comment type="similarity">
    <text evidence="3 4">Belongs to the RlpA family.</text>
</comment>
<dbReference type="AlphaFoldDB" id="B4VMV8"/>
<proteinExistence type="inferred from homology"/>
<dbReference type="Pfam" id="PF03330">
    <property type="entry name" value="DPBB_1"/>
    <property type="match status" value="1"/>
</dbReference>
<evidence type="ECO:0000256" key="1">
    <source>
        <dbReference type="ARBA" id="ARBA00023239"/>
    </source>
</evidence>
<keyword evidence="8" id="KW-1185">Reference proteome</keyword>